<evidence type="ECO:0000256" key="15">
    <source>
        <dbReference type="PROSITE-ProRule" id="PRU01319"/>
    </source>
</evidence>
<dbReference type="AlphaFoldDB" id="A0A921IVV5"/>
<dbReference type="CDD" id="cd07182">
    <property type="entry name" value="RNase_HII_bacteria_HII_like"/>
    <property type="match status" value="1"/>
</dbReference>
<keyword evidence="10 14" id="KW-0479">Metal-binding</keyword>
<dbReference type="GO" id="GO:0043137">
    <property type="term" value="P:DNA replication, removal of RNA primer"/>
    <property type="evidence" value="ECO:0007669"/>
    <property type="project" value="TreeGrafter"/>
</dbReference>
<dbReference type="PANTHER" id="PTHR10954">
    <property type="entry name" value="RIBONUCLEASE H2 SUBUNIT A"/>
    <property type="match status" value="1"/>
</dbReference>
<evidence type="ECO:0000256" key="12">
    <source>
        <dbReference type="ARBA" id="ARBA00022801"/>
    </source>
</evidence>
<feature type="domain" description="RNase H type-2" evidence="17">
    <location>
        <begin position="75"/>
        <end position="262"/>
    </location>
</feature>
<keyword evidence="11 14" id="KW-0255">Endonuclease</keyword>
<sequence>MANQNSTAKAAEISAELASAPIDDIPALVGRYEDDPRSQVRKACERAMRRLEKELAERERVDAMYRAMREYGGEGVVIGVDEVGRGSVAGPLTVCAVCLPDEPRISGLNDSKQLSPARRELVAARIAEVALAIGIANIPAADIDHWGMATCLRRAVAAAVEDAGIVPDSVLMDGNPLGAVPNEVDIVHGDAHVACIAAASIVAKVTRDAHMVELDALFPGYHFAESKGYASADHIAAIKAHGLTEEHRVSFCGNFLESGRLF</sequence>
<evidence type="ECO:0000256" key="16">
    <source>
        <dbReference type="RuleBase" id="RU003515"/>
    </source>
</evidence>
<evidence type="ECO:0000256" key="6">
    <source>
        <dbReference type="ARBA" id="ARBA00012180"/>
    </source>
</evidence>
<feature type="binding site" evidence="14 15">
    <location>
        <position position="81"/>
    </location>
    <ligand>
        <name>a divalent metal cation</name>
        <dbReference type="ChEBI" id="CHEBI:60240"/>
    </ligand>
</feature>
<reference evidence="18" key="1">
    <citation type="journal article" date="2021" name="PeerJ">
        <title>Extensive microbial diversity within the chicken gut microbiome revealed by metagenomics and culture.</title>
        <authorList>
            <person name="Gilroy R."/>
            <person name="Ravi A."/>
            <person name="Getino M."/>
            <person name="Pursley I."/>
            <person name="Horton D.L."/>
            <person name="Alikhan N.F."/>
            <person name="Baker D."/>
            <person name="Gharbi K."/>
            <person name="Hall N."/>
            <person name="Watson M."/>
            <person name="Adriaenssens E.M."/>
            <person name="Foster-Nyarko E."/>
            <person name="Jarju S."/>
            <person name="Secka A."/>
            <person name="Antonio M."/>
            <person name="Oren A."/>
            <person name="Chaudhuri R.R."/>
            <person name="La Ragione R."/>
            <person name="Hildebrand F."/>
            <person name="Pallen M.J."/>
        </authorList>
    </citation>
    <scope>NUCLEOTIDE SEQUENCE</scope>
    <source>
        <strain evidence="18">ChiHjej13B12-9602</strain>
    </source>
</reference>
<dbReference type="InterPro" id="IPR012337">
    <property type="entry name" value="RNaseH-like_sf"/>
</dbReference>
<feature type="binding site" evidence="14 15">
    <location>
        <position position="82"/>
    </location>
    <ligand>
        <name>a divalent metal cation</name>
        <dbReference type="ChEBI" id="CHEBI:60240"/>
    </ligand>
</feature>
<dbReference type="InterPro" id="IPR022898">
    <property type="entry name" value="RNase_HII"/>
</dbReference>
<dbReference type="SUPFAM" id="SSF53098">
    <property type="entry name" value="Ribonuclease H-like"/>
    <property type="match status" value="1"/>
</dbReference>
<dbReference type="Proteomes" id="UP000753256">
    <property type="component" value="Unassembled WGS sequence"/>
</dbReference>
<keyword evidence="12 14" id="KW-0378">Hydrolase</keyword>
<dbReference type="GO" id="GO:0005737">
    <property type="term" value="C:cytoplasm"/>
    <property type="evidence" value="ECO:0007669"/>
    <property type="project" value="UniProtKB-SubCell"/>
</dbReference>
<evidence type="ECO:0000256" key="10">
    <source>
        <dbReference type="ARBA" id="ARBA00022723"/>
    </source>
</evidence>
<keyword evidence="13 14" id="KW-0464">Manganese</keyword>
<dbReference type="GO" id="GO:0004523">
    <property type="term" value="F:RNA-DNA hybrid ribonuclease activity"/>
    <property type="evidence" value="ECO:0007669"/>
    <property type="project" value="UniProtKB-UniRule"/>
</dbReference>
<evidence type="ECO:0000256" key="4">
    <source>
        <dbReference type="ARBA" id="ARBA00004496"/>
    </source>
</evidence>
<organism evidence="18 19">
    <name type="scientific">Enorma phocaeensis</name>
    <dbReference type="NCBI Taxonomy" id="1871019"/>
    <lineage>
        <taxon>Bacteria</taxon>
        <taxon>Bacillati</taxon>
        <taxon>Actinomycetota</taxon>
        <taxon>Coriobacteriia</taxon>
        <taxon>Coriobacteriales</taxon>
        <taxon>Coriobacteriaceae</taxon>
        <taxon>Enorma</taxon>
    </lineage>
</organism>
<comment type="caution">
    <text evidence="18">The sequence shown here is derived from an EMBL/GenBank/DDBJ whole genome shotgun (WGS) entry which is preliminary data.</text>
</comment>
<comment type="similarity">
    <text evidence="5 14 16">Belongs to the RNase HII family.</text>
</comment>
<feature type="binding site" evidence="14 15">
    <location>
        <position position="173"/>
    </location>
    <ligand>
        <name>a divalent metal cation</name>
        <dbReference type="ChEBI" id="CHEBI:60240"/>
    </ligand>
</feature>
<accession>A0A921IVV5</accession>
<evidence type="ECO:0000256" key="9">
    <source>
        <dbReference type="ARBA" id="ARBA00022722"/>
    </source>
</evidence>
<reference evidence="18" key="2">
    <citation type="submission" date="2021-09" db="EMBL/GenBank/DDBJ databases">
        <authorList>
            <person name="Gilroy R."/>
        </authorList>
    </citation>
    <scope>NUCLEOTIDE SEQUENCE</scope>
    <source>
        <strain evidence="18">ChiHjej13B12-9602</strain>
    </source>
</reference>
<evidence type="ECO:0000313" key="19">
    <source>
        <dbReference type="Proteomes" id="UP000753256"/>
    </source>
</evidence>
<dbReference type="EC" id="3.1.26.4" evidence="6 14"/>
<evidence type="ECO:0000256" key="2">
    <source>
        <dbReference type="ARBA" id="ARBA00001946"/>
    </source>
</evidence>
<comment type="cofactor">
    <cofactor evidence="2">
        <name>Mg(2+)</name>
        <dbReference type="ChEBI" id="CHEBI:18420"/>
    </cofactor>
</comment>
<dbReference type="GO" id="GO:0030145">
    <property type="term" value="F:manganese ion binding"/>
    <property type="evidence" value="ECO:0007669"/>
    <property type="project" value="UniProtKB-UniRule"/>
</dbReference>
<evidence type="ECO:0000256" key="5">
    <source>
        <dbReference type="ARBA" id="ARBA00007383"/>
    </source>
</evidence>
<keyword evidence="8 14" id="KW-0963">Cytoplasm</keyword>
<dbReference type="PANTHER" id="PTHR10954:SF18">
    <property type="entry name" value="RIBONUCLEASE HII"/>
    <property type="match status" value="1"/>
</dbReference>
<evidence type="ECO:0000256" key="1">
    <source>
        <dbReference type="ARBA" id="ARBA00000077"/>
    </source>
</evidence>
<keyword evidence="9 14" id="KW-0540">Nuclease</keyword>
<evidence type="ECO:0000256" key="14">
    <source>
        <dbReference type="HAMAP-Rule" id="MF_00052"/>
    </source>
</evidence>
<evidence type="ECO:0000313" key="18">
    <source>
        <dbReference type="EMBL" id="HJG37050.1"/>
    </source>
</evidence>
<evidence type="ECO:0000256" key="8">
    <source>
        <dbReference type="ARBA" id="ARBA00022490"/>
    </source>
</evidence>
<evidence type="ECO:0000259" key="17">
    <source>
        <dbReference type="PROSITE" id="PS51975"/>
    </source>
</evidence>
<evidence type="ECO:0000256" key="13">
    <source>
        <dbReference type="ARBA" id="ARBA00023211"/>
    </source>
</evidence>
<dbReference type="RefSeq" id="WP_273189557.1">
    <property type="nucleotide sequence ID" value="NZ_DYUZ01000016.1"/>
</dbReference>
<dbReference type="Gene3D" id="3.30.420.10">
    <property type="entry name" value="Ribonuclease H-like superfamily/Ribonuclease H"/>
    <property type="match status" value="1"/>
</dbReference>
<comment type="function">
    <text evidence="3 14 16">Endonuclease that specifically degrades the RNA of RNA-DNA hybrids.</text>
</comment>
<dbReference type="HAMAP" id="MF_00052_B">
    <property type="entry name" value="RNase_HII_B"/>
    <property type="match status" value="1"/>
</dbReference>
<dbReference type="InterPro" id="IPR024567">
    <property type="entry name" value="RNase_HII/HIII_dom"/>
</dbReference>
<evidence type="ECO:0000256" key="7">
    <source>
        <dbReference type="ARBA" id="ARBA00019179"/>
    </source>
</evidence>
<comment type="catalytic activity">
    <reaction evidence="1 14 15 16">
        <text>Endonucleolytic cleavage to 5'-phosphomonoester.</text>
        <dbReference type="EC" id="3.1.26.4"/>
    </reaction>
</comment>
<dbReference type="InterPro" id="IPR001352">
    <property type="entry name" value="RNase_HII/HIII"/>
</dbReference>
<protein>
    <recommendedName>
        <fullName evidence="7 14">Ribonuclease HII</fullName>
        <shortName evidence="14">RNase HII</shortName>
        <ecNumber evidence="6 14">3.1.26.4</ecNumber>
    </recommendedName>
</protein>
<comment type="cofactor">
    <cofactor evidence="14 15">
        <name>Mn(2+)</name>
        <dbReference type="ChEBI" id="CHEBI:29035"/>
    </cofactor>
    <cofactor evidence="14 15">
        <name>Mg(2+)</name>
        <dbReference type="ChEBI" id="CHEBI:18420"/>
    </cofactor>
    <text evidence="14 15">Manganese or magnesium. Binds 1 divalent metal ion per monomer in the absence of substrate. May bind a second metal ion after substrate binding.</text>
</comment>
<name>A0A921IVV5_9ACTN</name>
<dbReference type="InterPro" id="IPR036397">
    <property type="entry name" value="RNaseH_sf"/>
</dbReference>
<dbReference type="GO" id="GO:0006298">
    <property type="term" value="P:mismatch repair"/>
    <property type="evidence" value="ECO:0007669"/>
    <property type="project" value="TreeGrafter"/>
</dbReference>
<comment type="subcellular location">
    <subcellularLocation>
        <location evidence="4 14">Cytoplasm</location>
    </subcellularLocation>
</comment>
<gene>
    <name evidence="14" type="primary">rnhB</name>
    <name evidence="18" type="ORF">K8V70_04185</name>
</gene>
<dbReference type="GO" id="GO:0032299">
    <property type="term" value="C:ribonuclease H2 complex"/>
    <property type="evidence" value="ECO:0007669"/>
    <property type="project" value="TreeGrafter"/>
</dbReference>
<dbReference type="EMBL" id="DYUZ01000016">
    <property type="protein sequence ID" value="HJG37050.1"/>
    <property type="molecule type" value="Genomic_DNA"/>
</dbReference>
<dbReference type="PROSITE" id="PS51975">
    <property type="entry name" value="RNASE_H_2"/>
    <property type="match status" value="1"/>
</dbReference>
<dbReference type="Pfam" id="PF01351">
    <property type="entry name" value="RNase_HII"/>
    <property type="match status" value="1"/>
</dbReference>
<dbReference type="NCBIfam" id="NF000595">
    <property type="entry name" value="PRK00015.1-3"/>
    <property type="match status" value="1"/>
</dbReference>
<dbReference type="GO" id="GO:0003723">
    <property type="term" value="F:RNA binding"/>
    <property type="evidence" value="ECO:0007669"/>
    <property type="project" value="UniProtKB-UniRule"/>
</dbReference>
<proteinExistence type="inferred from homology"/>
<evidence type="ECO:0000256" key="11">
    <source>
        <dbReference type="ARBA" id="ARBA00022759"/>
    </source>
</evidence>
<evidence type="ECO:0000256" key="3">
    <source>
        <dbReference type="ARBA" id="ARBA00004065"/>
    </source>
</evidence>